<dbReference type="InterPro" id="IPR050868">
    <property type="entry name" value="ELMO_domain-containing"/>
</dbReference>
<dbReference type="InterPro" id="IPR006816">
    <property type="entry name" value="ELMO_dom"/>
</dbReference>
<organism evidence="3 4">
    <name type="scientific">Petromyzon marinus</name>
    <name type="common">Sea lamprey</name>
    <dbReference type="NCBI Taxonomy" id="7757"/>
    <lineage>
        <taxon>Eukaryota</taxon>
        <taxon>Metazoa</taxon>
        <taxon>Chordata</taxon>
        <taxon>Craniata</taxon>
        <taxon>Vertebrata</taxon>
        <taxon>Cyclostomata</taxon>
        <taxon>Hyperoartia</taxon>
        <taxon>Petromyzontiformes</taxon>
        <taxon>Petromyzontidae</taxon>
        <taxon>Petromyzon</taxon>
    </lineage>
</organism>
<dbReference type="AlphaFoldDB" id="A0AAJ7SZD7"/>
<feature type="compositionally biased region" description="Low complexity" evidence="1">
    <location>
        <begin position="325"/>
        <end position="334"/>
    </location>
</feature>
<dbReference type="RefSeq" id="XP_032808392.1">
    <property type="nucleotide sequence ID" value="XM_032952501.1"/>
</dbReference>
<proteinExistence type="predicted"/>
<evidence type="ECO:0000256" key="1">
    <source>
        <dbReference type="SAM" id="MobiDB-lite"/>
    </source>
</evidence>
<feature type="region of interest" description="Disordered" evidence="1">
    <location>
        <begin position="316"/>
        <end position="374"/>
    </location>
</feature>
<name>A0AAJ7SZD7_PETMA</name>
<dbReference type="PANTHER" id="PTHR12771">
    <property type="entry name" value="ENGULFMENT AND CELL MOTILITY"/>
    <property type="match status" value="1"/>
</dbReference>
<evidence type="ECO:0000259" key="2">
    <source>
        <dbReference type="PROSITE" id="PS51335"/>
    </source>
</evidence>
<dbReference type="PANTHER" id="PTHR12771:SF2">
    <property type="entry name" value="ELMO DOMAIN-CONTAINING PROTEIN 3"/>
    <property type="match status" value="1"/>
</dbReference>
<gene>
    <name evidence="4" type="primary">ELMOD3</name>
</gene>
<sequence>MEHIAEGDGAALPHDGKAELQSVPIAALKHNGLLQSLAVETERTPRAEEMEDLIQAQNEWAAVETIQPVAGAGAEVLAQTPPISFSEALHHFQTADLSRYSKLIQPTLRRGGLSALAHFLFGPPRLRRELQGERDLVFTMALCPLDHSQAVHTRILQTVYRQLTGSRLDCPRFGPHWEEIGFQGSDPGTDLRGAGLLGLMQLLCALTEPHSLPLTRELYRLSQHHTQNFPFCIMSINLSRICLQALREECLTRECNRRLQVVPVLSDLFAALLLQLHRTWRERHCTIADSGAVLQEVEVAAKRSPRQLLRQLELHLSGGAPGPTAPTGPTAAQTLGFSSVSDMDGSPPGRADRSKGGHGGGRGQQYIVDDRTAP</sequence>
<dbReference type="Proteomes" id="UP001318040">
    <property type="component" value="Chromosome 11"/>
</dbReference>
<protein>
    <submittedName>
        <fullName evidence="4">ELMO domain-containing protein 3 isoform X2</fullName>
    </submittedName>
</protein>
<dbReference type="Pfam" id="PF04727">
    <property type="entry name" value="ELMO_CED12"/>
    <property type="match status" value="1"/>
</dbReference>
<keyword evidence="3" id="KW-1185">Reference proteome</keyword>
<reference evidence="4" key="1">
    <citation type="submission" date="2025-08" db="UniProtKB">
        <authorList>
            <consortium name="RefSeq"/>
        </authorList>
    </citation>
    <scope>IDENTIFICATION</scope>
    <source>
        <tissue evidence="4">Sperm</tissue>
    </source>
</reference>
<feature type="domain" description="ELMO" evidence="2">
    <location>
        <begin position="151"/>
        <end position="305"/>
    </location>
</feature>
<evidence type="ECO:0000313" key="4">
    <source>
        <dbReference type="RefSeq" id="XP_032808392.1"/>
    </source>
</evidence>
<dbReference type="CTD" id="84173"/>
<accession>A0AAJ7SZD7</accession>
<dbReference type="PROSITE" id="PS51335">
    <property type="entry name" value="ELMO"/>
    <property type="match status" value="1"/>
</dbReference>
<evidence type="ECO:0000313" key="3">
    <source>
        <dbReference type="Proteomes" id="UP001318040"/>
    </source>
</evidence>